<name>A0A1M6MQU5_9FIRM</name>
<dbReference type="OrthoDB" id="6194521at2"/>
<gene>
    <name evidence="2" type="ORF">SAMN02745138_00665</name>
</gene>
<dbReference type="SMART" id="SM00506">
    <property type="entry name" value="A1pp"/>
    <property type="match status" value="1"/>
</dbReference>
<dbReference type="NCBIfam" id="NF001664">
    <property type="entry name" value="PRK00431.1-6"/>
    <property type="match status" value="1"/>
</dbReference>
<evidence type="ECO:0000313" key="3">
    <source>
        <dbReference type="Proteomes" id="UP000183975"/>
    </source>
</evidence>
<proteinExistence type="predicted"/>
<dbReference type="InterPro" id="IPR043472">
    <property type="entry name" value="Macro_dom-like"/>
</dbReference>
<evidence type="ECO:0000313" key="2">
    <source>
        <dbReference type="EMBL" id="SHJ85769.1"/>
    </source>
</evidence>
<dbReference type="SUPFAM" id="SSF52949">
    <property type="entry name" value="Macro domain-like"/>
    <property type="match status" value="1"/>
</dbReference>
<organism evidence="2 3">
    <name type="scientific">Anaerotignum lactatifermentans DSM 14214</name>
    <dbReference type="NCBI Taxonomy" id="1121323"/>
    <lineage>
        <taxon>Bacteria</taxon>
        <taxon>Bacillati</taxon>
        <taxon>Bacillota</taxon>
        <taxon>Clostridia</taxon>
        <taxon>Lachnospirales</taxon>
        <taxon>Anaerotignaceae</taxon>
        <taxon>Anaerotignum</taxon>
    </lineage>
</organism>
<keyword evidence="3" id="KW-1185">Reference proteome</keyword>
<dbReference type="AlphaFoldDB" id="A0A1M6MQU5"/>
<reference evidence="2 3" key="1">
    <citation type="submission" date="2016-11" db="EMBL/GenBank/DDBJ databases">
        <authorList>
            <person name="Jaros S."/>
            <person name="Januszkiewicz K."/>
            <person name="Wedrychowicz H."/>
        </authorList>
    </citation>
    <scope>NUCLEOTIDE SEQUENCE [LARGE SCALE GENOMIC DNA]</scope>
    <source>
        <strain evidence="2 3">DSM 14214</strain>
    </source>
</reference>
<dbReference type="Proteomes" id="UP000183975">
    <property type="component" value="Unassembled WGS sequence"/>
</dbReference>
<feature type="domain" description="Macro" evidence="1">
    <location>
        <begin position="1"/>
        <end position="170"/>
    </location>
</feature>
<evidence type="ECO:0000259" key="1">
    <source>
        <dbReference type="PROSITE" id="PS51154"/>
    </source>
</evidence>
<protein>
    <submittedName>
        <fullName evidence="2">O-acetyl-ADP-ribose deacetylase (Regulator of RNase III), contains Macro domain</fullName>
    </submittedName>
</protein>
<dbReference type="Pfam" id="PF01661">
    <property type="entry name" value="Macro"/>
    <property type="match status" value="1"/>
</dbReference>
<dbReference type="PANTHER" id="PTHR11106">
    <property type="entry name" value="GANGLIOSIDE INDUCED DIFFERENTIATION ASSOCIATED PROTEIN 2-RELATED"/>
    <property type="match status" value="1"/>
</dbReference>
<dbReference type="InterPro" id="IPR002589">
    <property type="entry name" value="Macro_dom"/>
</dbReference>
<dbReference type="RefSeq" id="WP_072849117.1">
    <property type="nucleotide sequence ID" value="NZ_FRAH01000007.1"/>
</dbReference>
<dbReference type="CDD" id="cd02908">
    <property type="entry name" value="Macro_OAADPr_deacetylase"/>
    <property type="match status" value="1"/>
</dbReference>
<dbReference type="EMBL" id="FRAH01000007">
    <property type="protein sequence ID" value="SHJ85769.1"/>
    <property type="molecule type" value="Genomic_DNA"/>
</dbReference>
<dbReference type="PANTHER" id="PTHR11106:SF27">
    <property type="entry name" value="MACRO DOMAIN-CONTAINING PROTEIN"/>
    <property type="match status" value="1"/>
</dbReference>
<sequence>MERFSIIKGDIVKAKTDAIVNAANTSLLGGGGVDGAIHRAAGRELLEECETLGGCKTGEAKITHGYKLKAKYVIHTPGPIWRGGKWDEEELLANCYRNSLALAKENGIKTISFPSISTGVYRFPVHLAAEIAVREIMNYLRENPDMEQVTMVCFDDDTKAAYVEALAAYQQA</sequence>
<accession>A0A1M6MQU5</accession>
<dbReference type="PROSITE" id="PS51154">
    <property type="entry name" value="MACRO"/>
    <property type="match status" value="1"/>
</dbReference>
<dbReference type="Gene3D" id="3.40.220.10">
    <property type="entry name" value="Leucine Aminopeptidase, subunit E, domain 1"/>
    <property type="match status" value="1"/>
</dbReference>